<sequence length="86" mass="10168">MVDWWLAKVEWWLALVEWWLAMVAWCFMLLVVEYGSARFYSRLCACSTMVAPLHALLRLLHCSPAQHMWLCKRECASVDAEFLQVF</sequence>
<dbReference type="WBParaSite" id="Minc3s01737g25954">
    <property type="protein sequence ID" value="Minc3s01737g25954"/>
    <property type="gene ID" value="Minc3s01737g25954"/>
</dbReference>
<evidence type="ECO:0000256" key="1">
    <source>
        <dbReference type="SAM" id="Phobius"/>
    </source>
</evidence>
<name>A0A914MHI4_MELIC</name>
<reference evidence="3" key="1">
    <citation type="submission" date="2022-11" db="UniProtKB">
        <authorList>
            <consortium name="WormBaseParasite"/>
        </authorList>
    </citation>
    <scope>IDENTIFICATION</scope>
</reference>
<keyword evidence="1" id="KW-1133">Transmembrane helix</keyword>
<keyword evidence="2" id="KW-1185">Reference proteome</keyword>
<organism evidence="2 3">
    <name type="scientific">Meloidogyne incognita</name>
    <name type="common">Southern root-knot nematode worm</name>
    <name type="synonym">Oxyuris incognita</name>
    <dbReference type="NCBI Taxonomy" id="6306"/>
    <lineage>
        <taxon>Eukaryota</taxon>
        <taxon>Metazoa</taxon>
        <taxon>Ecdysozoa</taxon>
        <taxon>Nematoda</taxon>
        <taxon>Chromadorea</taxon>
        <taxon>Rhabditida</taxon>
        <taxon>Tylenchina</taxon>
        <taxon>Tylenchomorpha</taxon>
        <taxon>Tylenchoidea</taxon>
        <taxon>Meloidogynidae</taxon>
        <taxon>Meloidogyninae</taxon>
        <taxon>Meloidogyne</taxon>
        <taxon>Meloidogyne incognita group</taxon>
    </lineage>
</organism>
<protein>
    <submittedName>
        <fullName evidence="3">Secreted protein</fullName>
    </submittedName>
</protein>
<proteinExistence type="predicted"/>
<accession>A0A914MHI4</accession>
<keyword evidence="1" id="KW-0472">Membrane</keyword>
<evidence type="ECO:0000313" key="3">
    <source>
        <dbReference type="WBParaSite" id="Minc3s01737g25954"/>
    </source>
</evidence>
<feature type="transmembrane region" description="Helical" evidence="1">
    <location>
        <begin position="12"/>
        <end position="32"/>
    </location>
</feature>
<keyword evidence="1" id="KW-0812">Transmembrane</keyword>
<evidence type="ECO:0000313" key="2">
    <source>
        <dbReference type="Proteomes" id="UP000887563"/>
    </source>
</evidence>
<dbReference type="Proteomes" id="UP000887563">
    <property type="component" value="Unplaced"/>
</dbReference>
<dbReference type="AlphaFoldDB" id="A0A914MHI4"/>